<dbReference type="VEuPathDB" id="TriTrypDB:TCDM_03508"/>
<proteinExistence type="predicted"/>
<evidence type="ECO:0000256" key="1">
    <source>
        <dbReference type="ARBA" id="ARBA00004141"/>
    </source>
</evidence>
<dbReference type="VEuPathDB" id="TriTrypDB:Tc_MARK_3490"/>
<feature type="transmembrane region" description="Helical" evidence="6">
    <location>
        <begin position="151"/>
        <end position="169"/>
    </location>
</feature>
<dbReference type="EMBL" id="PRFC01000033">
    <property type="protein sequence ID" value="PWV14839.1"/>
    <property type="molecule type" value="Genomic_DNA"/>
</dbReference>
<evidence type="ECO:0000256" key="3">
    <source>
        <dbReference type="ARBA" id="ARBA00022989"/>
    </source>
</evidence>
<comment type="subcellular location">
    <subcellularLocation>
        <location evidence="1">Membrane</location>
        <topology evidence="1">Multi-pass membrane protein</topology>
    </subcellularLocation>
</comment>
<feature type="transmembrane region" description="Helical" evidence="6">
    <location>
        <begin position="96"/>
        <end position="120"/>
    </location>
</feature>
<dbReference type="VEuPathDB" id="TriTrypDB:C3747_33g139"/>
<protein>
    <recommendedName>
        <fullName evidence="9">PRA1 family protein</fullName>
    </recommendedName>
</protein>
<name>A0A2V2X493_TRYCR</name>
<evidence type="ECO:0000256" key="6">
    <source>
        <dbReference type="SAM" id="Phobius"/>
    </source>
</evidence>
<organism evidence="7 8">
    <name type="scientific">Trypanosoma cruzi</name>
    <dbReference type="NCBI Taxonomy" id="5693"/>
    <lineage>
        <taxon>Eukaryota</taxon>
        <taxon>Discoba</taxon>
        <taxon>Euglenozoa</taxon>
        <taxon>Kinetoplastea</taxon>
        <taxon>Metakinetoplastina</taxon>
        <taxon>Trypanosomatida</taxon>
        <taxon>Trypanosomatidae</taxon>
        <taxon>Trypanosoma</taxon>
        <taxon>Schizotrypanum</taxon>
    </lineage>
</organism>
<dbReference type="Pfam" id="PF03208">
    <property type="entry name" value="PRA1"/>
    <property type="match status" value="1"/>
</dbReference>
<evidence type="ECO:0008006" key="9">
    <source>
        <dbReference type="Google" id="ProtNLM"/>
    </source>
</evidence>
<dbReference type="VEuPathDB" id="TriTrypDB:TcCLB.509797.30"/>
<gene>
    <name evidence="7" type="ORF">C3747_33g139</name>
</gene>
<keyword evidence="2 6" id="KW-0812">Transmembrane</keyword>
<feature type="region of interest" description="Disordered" evidence="5">
    <location>
        <begin position="457"/>
        <end position="476"/>
    </location>
</feature>
<sequence length="476" mass="53148">MASFPAISKMHARKQGISSRLSRLSVEESDEVLTERRCADGNNFLNVLSALWSVSLEQPQRTPKEFFLRPAVPIRDVYTTRLLVNLLWFSRNYHNMALLISLVVIFCAPPCALIVTVSCIMHITKRYTSRGTPSTVSDATKKTRRESGRSGIMVLLTLLQIGCCIYVWYLCGFFSVVMCIATVATPIVAHAFFTPYTDDAFELYCEFLRKRYLPAPRLCSPTRSFSSVDPTFEVLNRLGSISVSPTHSNSGRGNRPFISPHSFTLPRCTHKKEKAEMHLRMKYLEPPECQGRYSPSSETLTENSSFSKEVLDECIDPVELTTPVAGAENSTEVCAAASLRHLKLHLNIEGVTLLQQSQESGVLQPLQDPLDGDNNNGVATCEEETEPYPCERRCTTESVEEKEEEGMSLVGSILTENISSALSSQATASPRCGRCVKGIRLVMEVPVDVDKYECKWEKSETVMNPEQGEEQDSKLN</sequence>
<dbReference type="VEuPathDB" id="TriTrypDB:TcCLB.503525.4"/>
<dbReference type="VEuPathDB" id="TriTrypDB:BCY84_11251"/>
<comment type="caution">
    <text evidence="7">The sequence shown here is derived from an EMBL/GenBank/DDBJ whole genome shotgun (WGS) entry which is preliminary data.</text>
</comment>
<keyword evidence="3 6" id="KW-1133">Transmembrane helix</keyword>
<evidence type="ECO:0000313" key="7">
    <source>
        <dbReference type="EMBL" id="PWV14839.1"/>
    </source>
</evidence>
<dbReference type="AlphaFoldDB" id="A0A2V2X493"/>
<dbReference type="Proteomes" id="UP000246078">
    <property type="component" value="Unassembled WGS sequence"/>
</dbReference>
<evidence type="ECO:0000256" key="5">
    <source>
        <dbReference type="SAM" id="MobiDB-lite"/>
    </source>
</evidence>
<dbReference type="VEuPathDB" id="TriTrypDB:TcG_04184"/>
<keyword evidence="4 6" id="KW-0472">Membrane</keyword>
<dbReference type="VEuPathDB" id="TriTrypDB:TCSYLVIO_004704"/>
<accession>A0A2V2X493</accession>
<dbReference type="VEuPathDB" id="TriTrypDB:TcCL_ESM01538"/>
<dbReference type="SMR" id="A0A2V2X493"/>
<reference evidence="7 8" key="1">
    <citation type="journal article" date="2018" name="Microb. Genom.">
        <title>Expanding an expanded genome: long-read sequencing of Trypanosoma cruzi.</title>
        <authorList>
            <person name="Berna L."/>
            <person name="Rodriguez M."/>
            <person name="Chiribao M.L."/>
            <person name="Parodi-Talice A."/>
            <person name="Pita S."/>
            <person name="Rijo G."/>
            <person name="Alvarez-Valin F."/>
            <person name="Robello C."/>
        </authorList>
    </citation>
    <scope>NUCLEOTIDE SEQUENCE [LARGE SCALE GENOMIC DNA]</scope>
    <source>
        <strain evidence="7 8">TCC</strain>
    </source>
</reference>
<dbReference type="VEuPathDB" id="TriTrypDB:ECC02_000527"/>
<dbReference type="VEuPathDB" id="TriTrypDB:TcBrA4_0013510"/>
<evidence type="ECO:0000313" key="8">
    <source>
        <dbReference type="Proteomes" id="UP000246078"/>
    </source>
</evidence>
<dbReference type="VEuPathDB" id="TriTrypDB:C4B63_14g95"/>
<dbReference type="GO" id="GO:0016020">
    <property type="term" value="C:membrane"/>
    <property type="evidence" value="ECO:0007669"/>
    <property type="project" value="UniProtKB-SubCell"/>
</dbReference>
<dbReference type="OrthoDB" id="248836at2759"/>
<dbReference type="InterPro" id="IPR004895">
    <property type="entry name" value="Prenylated_rab_accept_PRA1"/>
</dbReference>
<evidence type="ECO:0000256" key="4">
    <source>
        <dbReference type="ARBA" id="ARBA00023136"/>
    </source>
</evidence>
<evidence type="ECO:0000256" key="2">
    <source>
        <dbReference type="ARBA" id="ARBA00022692"/>
    </source>
</evidence>